<protein>
    <submittedName>
        <fullName evidence="1">Uncharacterized protein</fullName>
    </submittedName>
</protein>
<keyword evidence="2" id="KW-1185">Reference proteome</keyword>
<comment type="caution">
    <text evidence="1">The sequence shown here is derived from an EMBL/GenBank/DDBJ whole genome shotgun (WGS) entry which is preliminary data.</text>
</comment>
<proteinExistence type="predicted"/>
<organism evidence="1 2">
    <name type="scientific">Fusarium torulosum</name>
    <dbReference type="NCBI Taxonomy" id="33205"/>
    <lineage>
        <taxon>Eukaryota</taxon>
        <taxon>Fungi</taxon>
        <taxon>Dikarya</taxon>
        <taxon>Ascomycota</taxon>
        <taxon>Pezizomycotina</taxon>
        <taxon>Sordariomycetes</taxon>
        <taxon>Hypocreomycetidae</taxon>
        <taxon>Hypocreales</taxon>
        <taxon>Nectriaceae</taxon>
        <taxon>Fusarium</taxon>
    </lineage>
</organism>
<evidence type="ECO:0000313" key="1">
    <source>
        <dbReference type="EMBL" id="SPJ93342.1"/>
    </source>
</evidence>
<evidence type="ECO:0000313" key="2">
    <source>
        <dbReference type="Proteomes" id="UP001187734"/>
    </source>
</evidence>
<sequence>MPILPGELLSVIAAMLKPGLRHVRLRY</sequence>
<dbReference type="AlphaFoldDB" id="A0AAE8MN23"/>
<dbReference type="EMBL" id="ONZP01001237">
    <property type="protein sequence ID" value="SPJ93342.1"/>
    <property type="molecule type" value="Genomic_DNA"/>
</dbReference>
<accession>A0AAE8MN23</accession>
<reference evidence="1" key="1">
    <citation type="submission" date="2018-03" db="EMBL/GenBank/DDBJ databases">
        <authorList>
            <person name="Guldener U."/>
        </authorList>
    </citation>
    <scope>NUCLEOTIDE SEQUENCE</scope>
</reference>
<name>A0AAE8MN23_9HYPO</name>
<gene>
    <name evidence="1" type="ORF">FTOL_13948</name>
</gene>
<dbReference type="Proteomes" id="UP001187734">
    <property type="component" value="Unassembled WGS sequence"/>
</dbReference>